<keyword evidence="4" id="KW-0598">Phosphotransferase system</keyword>
<evidence type="ECO:0000256" key="1">
    <source>
        <dbReference type="ARBA" id="ARBA00022448"/>
    </source>
</evidence>
<dbReference type="InterPro" id="IPR036878">
    <property type="entry name" value="Glu_permease_IIB"/>
</dbReference>
<keyword evidence="5" id="KW-0418">Kinase</keyword>
<reference evidence="8 9" key="1">
    <citation type="submission" date="2016-10" db="EMBL/GenBank/DDBJ databases">
        <authorList>
            <person name="Varghese N."/>
            <person name="Submissions S."/>
        </authorList>
    </citation>
    <scope>NUCLEOTIDE SEQUENCE [LARGE SCALE GENOMIC DNA]</scope>
    <source>
        <strain evidence="8 9">DSM 9169</strain>
    </source>
</reference>
<dbReference type="SUPFAM" id="SSF55604">
    <property type="entry name" value="Glucose permease domain IIB"/>
    <property type="match status" value="1"/>
</dbReference>
<dbReference type="RefSeq" id="WP_058236691.1">
    <property type="nucleotide sequence ID" value="NZ_LT629792.1"/>
</dbReference>
<evidence type="ECO:0000313" key="8">
    <source>
        <dbReference type="EMBL" id="SDT94300.1"/>
    </source>
</evidence>
<organism evidence="8 9">
    <name type="scientific">Schaalia radingae</name>
    <dbReference type="NCBI Taxonomy" id="131110"/>
    <lineage>
        <taxon>Bacteria</taxon>
        <taxon>Bacillati</taxon>
        <taxon>Actinomycetota</taxon>
        <taxon>Actinomycetes</taxon>
        <taxon>Actinomycetales</taxon>
        <taxon>Actinomycetaceae</taxon>
        <taxon>Schaalia</taxon>
    </lineage>
</organism>
<dbReference type="EMBL" id="LT629792">
    <property type="protein sequence ID" value="SDT94300.1"/>
    <property type="molecule type" value="Genomic_DNA"/>
</dbReference>
<dbReference type="InterPro" id="IPR001996">
    <property type="entry name" value="PTS_IIB_1"/>
</dbReference>
<dbReference type="Gene3D" id="3.30.1360.60">
    <property type="entry name" value="Glucose permease domain IIB"/>
    <property type="match status" value="1"/>
</dbReference>
<evidence type="ECO:0000256" key="5">
    <source>
        <dbReference type="ARBA" id="ARBA00022777"/>
    </source>
</evidence>
<evidence type="ECO:0000256" key="2">
    <source>
        <dbReference type="ARBA" id="ARBA00022597"/>
    </source>
</evidence>
<keyword evidence="1" id="KW-0813">Transport</keyword>
<evidence type="ECO:0000313" key="9">
    <source>
        <dbReference type="Proteomes" id="UP000198976"/>
    </source>
</evidence>
<dbReference type="Proteomes" id="UP000198976">
    <property type="component" value="Chromosome I"/>
</dbReference>
<dbReference type="PROSITE" id="PS51098">
    <property type="entry name" value="PTS_EIIB_TYPE_1"/>
    <property type="match status" value="1"/>
</dbReference>
<keyword evidence="2" id="KW-0762">Sugar transport</keyword>
<dbReference type="InterPro" id="IPR018113">
    <property type="entry name" value="PTrfase_EIIB_Cys"/>
</dbReference>
<proteinExistence type="predicted"/>
<feature type="active site" description="Phosphocysteine intermediate; for EIIB activity" evidence="6">
    <location>
        <position position="23"/>
    </location>
</feature>
<evidence type="ECO:0000259" key="7">
    <source>
        <dbReference type="PROSITE" id="PS51098"/>
    </source>
</evidence>
<evidence type="ECO:0000256" key="3">
    <source>
        <dbReference type="ARBA" id="ARBA00022679"/>
    </source>
</evidence>
<accession>A0ABY0V7F7</accession>
<evidence type="ECO:0000256" key="6">
    <source>
        <dbReference type="PROSITE-ProRule" id="PRU00421"/>
    </source>
</evidence>
<dbReference type="PANTHER" id="PTHR30009">
    <property type="entry name" value="CYTOCHROME C-TYPE SYNTHESIS PROTEIN AND PTS TRANSMEMBRANE COMPONENT"/>
    <property type="match status" value="1"/>
</dbReference>
<keyword evidence="3" id="KW-0808">Transferase</keyword>
<feature type="domain" description="PTS EIIB type-1" evidence="7">
    <location>
        <begin position="1"/>
        <end position="76"/>
    </location>
</feature>
<dbReference type="Pfam" id="PF00367">
    <property type="entry name" value="PTS_EIIB"/>
    <property type="match status" value="1"/>
</dbReference>
<evidence type="ECO:0000256" key="4">
    <source>
        <dbReference type="ARBA" id="ARBA00022683"/>
    </source>
</evidence>
<gene>
    <name evidence="8" type="ORF">SAMN04489714_1099</name>
</gene>
<dbReference type="CDD" id="cd00212">
    <property type="entry name" value="PTS_IIB_glc"/>
    <property type="match status" value="1"/>
</dbReference>
<dbReference type="NCBIfam" id="TIGR00826">
    <property type="entry name" value="EIIB_glc"/>
    <property type="match status" value="1"/>
</dbReference>
<sequence>MGQAEQILGALGGWDNIKDLEACITRIRVSVGDEELVDEDALKNAGAFGVVSVGTSIQVVMGPQADSIVEEIEKLK</sequence>
<dbReference type="PROSITE" id="PS01035">
    <property type="entry name" value="PTS_EIIB_TYPE_1_CYS"/>
    <property type="match status" value="1"/>
</dbReference>
<keyword evidence="9" id="KW-1185">Reference proteome</keyword>
<name>A0ABY0V7F7_9ACTO</name>
<protein>
    <submittedName>
        <fullName evidence="8">PTS system N-acetylglucosamine-specific IIB component, Glc family</fullName>
    </submittedName>
</protein>
<dbReference type="InterPro" id="IPR050429">
    <property type="entry name" value="PTS_Glucose_EIICBA"/>
</dbReference>